<proteinExistence type="predicted"/>
<dbReference type="RefSeq" id="WP_140945829.1">
    <property type="nucleotide sequence ID" value="NZ_FAOO01000023.1"/>
</dbReference>
<evidence type="ECO:0000313" key="3">
    <source>
        <dbReference type="Proteomes" id="UP000320623"/>
    </source>
</evidence>
<sequence length="80" mass="9157">MFQSLGKILILFGALLFFFGLILLLADKIGGKVPFIGRLPGDILIQKRNFTFYFPLTTSILLSLILTLILWILSFIFRKH</sequence>
<keyword evidence="1" id="KW-1133">Transmembrane helix</keyword>
<dbReference type="PANTHER" id="PTHR36443:SF1">
    <property type="entry name" value="BSR5223 PROTEIN"/>
    <property type="match status" value="1"/>
</dbReference>
<evidence type="ECO:0008006" key="4">
    <source>
        <dbReference type="Google" id="ProtNLM"/>
    </source>
</evidence>
<dbReference type="STRING" id="1643428.GCA_001442855_02077"/>
<dbReference type="OrthoDB" id="9811610at2"/>
<feature type="transmembrane region" description="Helical" evidence="1">
    <location>
        <begin position="50"/>
        <end position="77"/>
    </location>
</feature>
<gene>
    <name evidence="2" type="ORF">JGI1_02122</name>
</gene>
<reference evidence="3" key="1">
    <citation type="submission" date="2015-11" db="EMBL/GenBank/DDBJ databases">
        <authorList>
            <person name="Varghese N."/>
        </authorList>
    </citation>
    <scope>NUCLEOTIDE SEQUENCE [LARGE SCALE GENOMIC DNA]</scope>
</reference>
<keyword evidence="3" id="KW-1185">Reference proteome</keyword>
<keyword evidence="1" id="KW-0472">Membrane</keyword>
<name>A0A0S4NBC8_9BACT</name>
<dbReference type="Proteomes" id="UP000320623">
    <property type="component" value="Unassembled WGS sequence"/>
</dbReference>
<dbReference type="PANTHER" id="PTHR36443">
    <property type="entry name" value="BSR5223 PROTEIN"/>
    <property type="match status" value="1"/>
</dbReference>
<keyword evidence="1" id="KW-0812">Transmembrane</keyword>
<evidence type="ECO:0000256" key="1">
    <source>
        <dbReference type="SAM" id="Phobius"/>
    </source>
</evidence>
<organism evidence="2 3">
    <name type="scientific">Candidatus Thermokryptus mobilis</name>
    <dbReference type="NCBI Taxonomy" id="1643428"/>
    <lineage>
        <taxon>Bacteria</taxon>
        <taxon>Pseudomonadati</taxon>
        <taxon>Candidatus Kryptoniota</taxon>
        <taxon>Candidatus Thermokryptus</taxon>
    </lineage>
</organism>
<dbReference type="InterPro" id="IPR021320">
    <property type="entry name" value="DUF2905"/>
</dbReference>
<dbReference type="EMBL" id="FAOO01000023">
    <property type="protein sequence ID" value="CUU08594.1"/>
    <property type="molecule type" value="Genomic_DNA"/>
</dbReference>
<protein>
    <recommendedName>
        <fullName evidence="4">DUF2905 domain-containing protein</fullName>
    </recommendedName>
</protein>
<dbReference type="AlphaFoldDB" id="A0A0S4NBC8"/>
<dbReference type="Pfam" id="PF11146">
    <property type="entry name" value="DUF2905"/>
    <property type="match status" value="1"/>
</dbReference>
<accession>A0A0S4NBC8</accession>
<evidence type="ECO:0000313" key="2">
    <source>
        <dbReference type="EMBL" id="CUU08594.1"/>
    </source>
</evidence>